<keyword evidence="2" id="KW-0067">ATP-binding</keyword>
<dbReference type="Pfam" id="PF00005">
    <property type="entry name" value="ABC_tran"/>
    <property type="match status" value="1"/>
</dbReference>
<dbReference type="GO" id="GO:0005524">
    <property type="term" value="F:ATP binding"/>
    <property type="evidence" value="ECO:0007669"/>
    <property type="project" value="UniProtKB-KW"/>
</dbReference>
<dbReference type="InterPro" id="IPR003439">
    <property type="entry name" value="ABC_transporter-like_ATP-bd"/>
</dbReference>
<dbReference type="GO" id="GO:0016020">
    <property type="term" value="C:membrane"/>
    <property type="evidence" value="ECO:0007669"/>
    <property type="project" value="TreeGrafter"/>
</dbReference>
<gene>
    <name evidence="4" type="ORF">PXEA_LOCUS30960</name>
</gene>
<evidence type="ECO:0000256" key="1">
    <source>
        <dbReference type="ARBA" id="ARBA00022741"/>
    </source>
</evidence>
<keyword evidence="5" id="KW-1185">Reference proteome</keyword>
<dbReference type="InterPro" id="IPR050173">
    <property type="entry name" value="ABC_transporter_C-like"/>
</dbReference>
<keyword evidence="1" id="KW-0547">Nucleotide-binding</keyword>
<accession>A0A3S5BSD1</accession>
<evidence type="ECO:0000313" key="5">
    <source>
        <dbReference type="Proteomes" id="UP000784294"/>
    </source>
</evidence>
<proteinExistence type="predicted"/>
<organism evidence="4 5">
    <name type="scientific">Protopolystoma xenopodis</name>
    <dbReference type="NCBI Taxonomy" id="117903"/>
    <lineage>
        <taxon>Eukaryota</taxon>
        <taxon>Metazoa</taxon>
        <taxon>Spiralia</taxon>
        <taxon>Lophotrochozoa</taxon>
        <taxon>Platyhelminthes</taxon>
        <taxon>Monogenea</taxon>
        <taxon>Polyopisthocotylea</taxon>
        <taxon>Polystomatidea</taxon>
        <taxon>Polystomatidae</taxon>
        <taxon>Protopolystoma</taxon>
    </lineage>
</organism>
<dbReference type="AlphaFoldDB" id="A0A3S5BSD1"/>
<dbReference type="GO" id="GO:0042626">
    <property type="term" value="F:ATPase-coupled transmembrane transporter activity"/>
    <property type="evidence" value="ECO:0007669"/>
    <property type="project" value="TreeGrafter"/>
</dbReference>
<dbReference type="Gene3D" id="3.40.50.300">
    <property type="entry name" value="P-loop containing nucleotide triphosphate hydrolases"/>
    <property type="match status" value="1"/>
</dbReference>
<evidence type="ECO:0000256" key="2">
    <source>
        <dbReference type="ARBA" id="ARBA00022840"/>
    </source>
</evidence>
<evidence type="ECO:0000313" key="4">
    <source>
        <dbReference type="EMBL" id="VEL37520.1"/>
    </source>
</evidence>
<dbReference type="GO" id="GO:0016887">
    <property type="term" value="F:ATP hydrolysis activity"/>
    <property type="evidence" value="ECO:0007669"/>
    <property type="project" value="InterPro"/>
</dbReference>
<dbReference type="Proteomes" id="UP000784294">
    <property type="component" value="Unassembled WGS sequence"/>
</dbReference>
<feature type="domain" description="ABC transporter" evidence="3">
    <location>
        <begin position="72"/>
        <end position="114"/>
    </location>
</feature>
<protein>
    <recommendedName>
        <fullName evidence="3">ABC transporter domain-containing protein</fullName>
    </recommendedName>
</protein>
<evidence type="ECO:0000259" key="3">
    <source>
        <dbReference type="Pfam" id="PF00005"/>
    </source>
</evidence>
<dbReference type="SUPFAM" id="SSF52540">
    <property type="entry name" value="P-loop containing nucleoside triphosphate hydrolases"/>
    <property type="match status" value="1"/>
</dbReference>
<comment type="caution">
    <text evidence="4">The sequence shown here is derived from an EMBL/GenBank/DDBJ whole genome shotgun (WGS) entry which is preliminary data.</text>
</comment>
<dbReference type="InterPro" id="IPR027417">
    <property type="entry name" value="P-loop_NTPase"/>
</dbReference>
<dbReference type="EMBL" id="CAAALY010255226">
    <property type="protein sequence ID" value="VEL37520.1"/>
    <property type="molecule type" value="Genomic_DNA"/>
</dbReference>
<reference evidence="4" key="1">
    <citation type="submission" date="2018-11" db="EMBL/GenBank/DDBJ databases">
        <authorList>
            <consortium name="Pathogen Informatics"/>
        </authorList>
    </citation>
    <scope>NUCLEOTIDE SEQUENCE</scope>
</reference>
<sequence>MPSTIPAKRLVMPNVWVKLIMKLFHYFAAPWGAAAHSLGITGLEHGIKYVPPGLFDAPIKDLHSSVRHHFALSNVSFTLRPGDRVGIVGRTGAGKSSLLKALFRLVEHMPGQHTTQELAKRTAFNGVTGQVRIFIWW</sequence>
<dbReference type="PANTHER" id="PTHR24223">
    <property type="entry name" value="ATP-BINDING CASSETTE SUB-FAMILY C"/>
    <property type="match status" value="1"/>
</dbReference>
<name>A0A3S5BSD1_9PLAT</name>
<dbReference type="OrthoDB" id="6500128at2759"/>